<gene>
    <name evidence="1" type="ORF">BE08_44225</name>
</gene>
<accession>A0A150PG23</accession>
<dbReference type="AlphaFoldDB" id="A0A150PG23"/>
<organism evidence="1 2">
    <name type="scientific">Sorangium cellulosum</name>
    <name type="common">Polyangium cellulosum</name>
    <dbReference type="NCBI Taxonomy" id="56"/>
    <lineage>
        <taxon>Bacteria</taxon>
        <taxon>Pseudomonadati</taxon>
        <taxon>Myxococcota</taxon>
        <taxon>Polyangia</taxon>
        <taxon>Polyangiales</taxon>
        <taxon>Polyangiaceae</taxon>
        <taxon>Sorangium</taxon>
    </lineage>
</organism>
<evidence type="ECO:0008006" key="3">
    <source>
        <dbReference type="Google" id="ProtNLM"/>
    </source>
</evidence>
<dbReference type="EMBL" id="JELY01001788">
    <property type="protein sequence ID" value="KYF54582.1"/>
    <property type="molecule type" value="Genomic_DNA"/>
</dbReference>
<evidence type="ECO:0000313" key="1">
    <source>
        <dbReference type="EMBL" id="KYF54582.1"/>
    </source>
</evidence>
<proteinExistence type="predicted"/>
<dbReference type="SUPFAM" id="SSF54637">
    <property type="entry name" value="Thioesterase/thiol ester dehydrase-isomerase"/>
    <property type="match status" value="1"/>
</dbReference>
<protein>
    <recommendedName>
        <fullName evidence="3">N-terminal of MaoC-like dehydratase domain-containing protein</fullName>
    </recommendedName>
</protein>
<evidence type="ECO:0000313" key="2">
    <source>
        <dbReference type="Proteomes" id="UP000075420"/>
    </source>
</evidence>
<name>A0A150PG23_SORCE</name>
<dbReference type="Proteomes" id="UP000075420">
    <property type="component" value="Unassembled WGS sequence"/>
</dbReference>
<reference evidence="1 2" key="1">
    <citation type="submission" date="2014-02" db="EMBL/GenBank/DDBJ databases">
        <title>The small core and large imbalanced accessory genome model reveals a collaborative survival strategy of Sorangium cellulosum strains in nature.</title>
        <authorList>
            <person name="Han K."/>
            <person name="Peng R."/>
            <person name="Blom J."/>
            <person name="Li Y.-Z."/>
        </authorList>
    </citation>
    <scope>NUCLEOTIDE SEQUENCE [LARGE SCALE GENOMIC DNA]</scope>
    <source>
        <strain evidence="1 2">So0157-25</strain>
    </source>
</reference>
<comment type="caution">
    <text evidence="1">The sequence shown here is derived from an EMBL/GenBank/DDBJ whole genome shotgun (WGS) entry which is preliminary data.</text>
</comment>
<dbReference type="InterPro" id="IPR029069">
    <property type="entry name" value="HotDog_dom_sf"/>
</dbReference>
<sequence>MTTPAPGAASGAPHPVKLGPFDAEFLADLPYDPSVLFFDELLEVDAARSLVRCRMPTDRPMPLVDAQRAHPVLHPRHVAGAIMVHATGMLGFVHAYHLLGLRHREGWIGYGTNIHRVVFRKLVQPGAPIEATCVATRSRLGVRRHMIRYEFEFRHEGSVCYEGDQTAVWMRVQDAPAVDSPTGLEEAERSLA</sequence>
<dbReference type="Gene3D" id="3.10.129.10">
    <property type="entry name" value="Hotdog Thioesterase"/>
    <property type="match status" value="1"/>
</dbReference>